<sequence>MVTCPECKTEYEKEAKYCFKCRIAFTDDIPENISKYLKRNTSSGNITSGKPIGTDKPPLNRNTSLGGIKPSGSPTTNIQVSSGTPTNNSPISTPSYTTTTNLNNVTSSTSPPTSVNNSTNFNNTNNSTTSSGSGTVNRPRLASSPTPPTHPLPPTPTRMSFPVTLPGGSTPITTYTQPNNVQSPKPPISSTSPTSSYSSPITGVASSTTSSGNHSNINSNSNRTTSPTPTSGSNYENVSSPLIFDQQQPPSLPQYTAPLKRPLSSRIPPPPPGKKTVKAIWGCVPEQPGDLEFKEGDIITVISKDTDGSGWWLGSVHGKTGLFPFNYTVEEN</sequence>
<evidence type="ECO:0000256" key="5">
    <source>
        <dbReference type="PROSITE-ProRule" id="PRU00192"/>
    </source>
</evidence>
<dbReference type="EMBL" id="LODT01000037">
    <property type="protein sequence ID" value="KYQ90041.1"/>
    <property type="molecule type" value="Genomic_DNA"/>
</dbReference>
<dbReference type="OrthoDB" id="5971719at2759"/>
<dbReference type="PRINTS" id="PR00452">
    <property type="entry name" value="SH3DOMAIN"/>
</dbReference>
<evidence type="ECO:0000256" key="6">
    <source>
        <dbReference type="SAM" id="MobiDB-lite"/>
    </source>
</evidence>
<dbReference type="Gene3D" id="2.30.30.40">
    <property type="entry name" value="SH3 Domains"/>
    <property type="match status" value="1"/>
</dbReference>
<feature type="compositionally biased region" description="Polar residues" evidence="6">
    <location>
        <begin position="235"/>
        <end position="249"/>
    </location>
</feature>
<dbReference type="STRING" id="361077.A0A151Z7V8"/>
<keyword evidence="9" id="KW-1185">Reference proteome</keyword>
<dbReference type="Proteomes" id="UP000076078">
    <property type="component" value="Unassembled WGS sequence"/>
</dbReference>
<dbReference type="InterPro" id="IPR001452">
    <property type="entry name" value="SH3_domain"/>
</dbReference>
<dbReference type="GO" id="GO:0005840">
    <property type="term" value="C:ribosome"/>
    <property type="evidence" value="ECO:0007669"/>
    <property type="project" value="UniProtKB-KW"/>
</dbReference>
<evidence type="ECO:0000256" key="1">
    <source>
        <dbReference type="ARBA" id="ARBA00004170"/>
    </source>
</evidence>
<evidence type="ECO:0000256" key="3">
    <source>
        <dbReference type="ARBA" id="ARBA00023054"/>
    </source>
</evidence>
<accession>A0A151Z7V8</accession>
<feature type="compositionally biased region" description="Pro residues" evidence="6">
    <location>
        <begin position="145"/>
        <end position="156"/>
    </location>
</feature>
<proteinExistence type="predicted"/>
<reference evidence="8 9" key="1">
    <citation type="submission" date="2015-12" db="EMBL/GenBank/DDBJ databases">
        <title>Dictyostelia acquired genes for synthesis and detection of signals that induce cell-type specialization by lateral gene transfer from prokaryotes.</title>
        <authorList>
            <person name="Gloeckner G."/>
            <person name="Schaap P."/>
        </authorList>
    </citation>
    <scope>NUCLEOTIDE SEQUENCE [LARGE SCALE GENOMIC DNA]</scope>
    <source>
        <strain evidence="8 9">TK</strain>
    </source>
</reference>
<keyword evidence="3" id="KW-0175">Coiled coil</keyword>
<evidence type="ECO:0000259" key="7">
    <source>
        <dbReference type="PROSITE" id="PS50002"/>
    </source>
</evidence>
<dbReference type="CDD" id="cd00174">
    <property type="entry name" value="SH3"/>
    <property type="match status" value="1"/>
</dbReference>
<feature type="region of interest" description="Disordered" evidence="6">
    <location>
        <begin position="39"/>
        <end position="276"/>
    </location>
</feature>
<dbReference type="OMA" id="KYCFKCR"/>
<gene>
    <name evidence="8" type="ORF">DLAC_08627</name>
</gene>
<dbReference type="SUPFAM" id="SSF50044">
    <property type="entry name" value="SH3-domain"/>
    <property type="match status" value="1"/>
</dbReference>
<dbReference type="PANTHER" id="PTHR14167">
    <property type="entry name" value="SH3 DOMAIN-CONTAINING"/>
    <property type="match status" value="1"/>
</dbReference>
<dbReference type="InterPro" id="IPR036028">
    <property type="entry name" value="SH3-like_dom_sf"/>
</dbReference>
<evidence type="ECO:0000313" key="8">
    <source>
        <dbReference type="EMBL" id="KYQ90041.1"/>
    </source>
</evidence>
<dbReference type="FunCoup" id="A0A151Z7V8">
    <property type="interactions" value="127"/>
</dbReference>
<evidence type="ECO:0000256" key="4">
    <source>
        <dbReference type="ARBA" id="ARBA00023136"/>
    </source>
</evidence>
<keyword evidence="8" id="KW-0687">Ribonucleoprotein</keyword>
<dbReference type="AlphaFoldDB" id="A0A151Z7V8"/>
<evidence type="ECO:0000313" key="9">
    <source>
        <dbReference type="Proteomes" id="UP000076078"/>
    </source>
</evidence>
<dbReference type="Pfam" id="PF07653">
    <property type="entry name" value="SH3_2"/>
    <property type="match status" value="1"/>
</dbReference>
<dbReference type="SMART" id="SM00326">
    <property type="entry name" value="SH3"/>
    <property type="match status" value="1"/>
</dbReference>
<keyword evidence="8" id="KW-0689">Ribosomal protein</keyword>
<comment type="caution">
    <text evidence="8">The sequence shown here is derived from an EMBL/GenBank/DDBJ whole genome shotgun (WGS) entry which is preliminary data.</text>
</comment>
<feature type="compositionally biased region" description="Polar residues" evidence="6">
    <location>
        <begin position="170"/>
        <end position="182"/>
    </location>
</feature>
<dbReference type="PROSITE" id="PS50002">
    <property type="entry name" value="SH3"/>
    <property type="match status" value="1"/>
</dbReference>
<keyword evidence="2 5" id="KW-0728">SH3 domain</keyword>
<dbReference type="InParanoid" id="A0A151Z7V8"/>
<feature type="compositionally biased region" description="Low complexity" evidence="6">
    <location>
        <begin position="188"/>
        <end position="234"/>
    </location>
</feature>
<keyword evidence="4" id="KW-0472">Membrane</keyword>
<feature type="domain" description="SH3" evidence="7">
    <location>
        <begin position="272"/>
        <end position="332"/>
    </location>
</feature>
<protein>
    <submittedName>
        <fullName evidence="8">S60 ribosomal protein L36a</fullName>
    </submittedName>
</protein>
<feature type="compositionally biased region" description="Polar residues" evidence="6">
    <location>
        <begin position="39"/>
        <end position="48"/>
    </location>
</feature>
<name>A0A151Z7V8_TIELA</name>
<organism evidence="8 9">
    <name type="scientific">Tieghemostelium lacteum</name>
    <name type="common">Slime mold</name>
    <name type="synonym">Dictyostelium lacteum</name>
    <dbReference type="NCBI Taxonomy" id="361077"/>
    <lineage>
        <taxon>Eukaryota</taxon>
        <taxon>Amoebozoa</taxon>
        <taxon>Evosea</taxon>
        <taxon>Eumycetozoa</taxon>
        <taxon>Dictyostelia</taxon>
        <taxon>Dictyosteliales</taxon>
        <taxon>Raperosteliaceae</taxon>
        <taxon>Tieghemostelium</taxon>
    </lineage>
</organism>
<comment type="subcellular location">
    <subcellularLocation>
        <location evidence="1">Membrane</location>
        <topology evidence="1">Peripheral membrane protein</topology>
    </subcellularLocation>
</comment>
<feature type="compositionally biased region" description="Low complexity" evidence="6">
    <location>
        <begin position="81"/>
        <end position="137"/>
    </location>
</feature>
<dbReference type="InterPro" id="IPR050384">
    <property type="entry name" value="Endophilin_SH3RF"/>
</dbReference>
<evidence type="ECO:0000256" key="2">
    <source>
        <dbReference type="ARBA" id="ARBA00022443"/>
    </source>
</evidence>
<dbReference type="PANTHER" id="PTHR14167:SF81">
    <property type="entry name" value="ENDOPHILIN-A"/>
    <property type="match status" value="1"/>
</dbReference>